<evidence type="ECO:0000313" key="2">
    <source>
        <dbReference type="Proteomes" id="UP000216215"/>
    </source>
</evidence>
<dbReference type="RefSeq" id="WP_095485515.1">
    <property type="nucleotide sequence ID" value="NZ_CP088151.1"/>
</dbReference>
<reference evidence="2" key="1">
    <citation type="submission" date="2017-08" db="EMBL/GenBank/DDBJ databases">
        <title>Mesorhizobium wenxinae sp. nov., a novel rhizobial species isolated from root nodules of chickpea (Cicer arietinum L.).</title>
        <authorList>
            <person name="Zhang J."/>
        </authorList>
    </citation>
    <scope>NUCLEOTIDE SEQUENCE [LARGE SCALE GENOMIC DNA]</scope>
    <source>
        <strain evidence="2">USDA 3392</strain>
    </source>
</reference>
<accession>A0AB36R9U0</accession>
<evidence type="ECO:0000313" key="1">
    <source>
        <dbReference type="EMBL" id="PAQ01572.1"/>
    </source>
</evidence>
<name>A0AB36R9U0_9HYPH</name>
<comment type="caution">
    <text evidence="1">The sequence shown here is derived from an EMBL/GenBank/DDBJ whole genome shotgun (WGS) entry which is preliminary data.</text>
</comment>
<gene>
    <name evidence="1" type="ORF">CIT25_16180</name>
</gene>
<sequence>MAELDLSRLRRIDVRDLADIAGIDRGHDEAILQLQLIKGSAPQLLRKREPPTSGAIKKEIDKINAAASRFLASTLHTGGAALSDLAYQNGKFDEIAGLQRERELHELYWEIQTLMTRLETETRGFDIETSPGPSPSRQKRVVVELCARFFDEYSQFTVSASERSRFSRFVHVLFGEAGFAQDVSRIIRDVVDDGRWGYAIDDK</sequence>
<protein>
    <submittedName>
        <fullName evidence="1">Uncharacterized protein</fullName>
    </submittedName>
</protein>
<keyword evidence="2" id="KW-1185">Reference proteome</keyword>
<organism evidence="1 2">
    <name type="scientific">Mesorhizobium mediterraneum</name>
    <dbReference type="NCBI Taxonomy" id="43617"/>
    <lineage>
        <taxon>Bacteria</taxon>
        <taxon>Pseudomonadati</taxon>
        <taxon>Pseudomonadota</taxon>
        <taxon>Alphaproteobacteria</taxon>
        <taxon>Hyphomicrobiales</taxon>
        <taxon>Phyllobacteriaceae</taxon>
        <taxon>Mesorhizobium</taxon>
    </lineage>
</organism>
<dbReference type="AlphaFoldDB" id="A0AB36R9U0"/>
<dbReference type="EMBL" id="NPKI01000017">
    <property type="protein sequence ID" value="PAQ01572.1"/>
    <property type="molecule type" value="Genomic_DNA"/>
</dbReference>
<proteinExistence type="predicted"/>
<dbReference type="Proteomes" id="UP000216215">
    <property type="component" value="Unassembled WGS sequence"/>
</dbReference>